<dbReference type="Proteomes" id="UP000323000">
    <property type="component" value="Chromosome 2"/>
</dbReference>
<dbReference type="AlphaFoldDB" id="A0A5C7IL55"/>
<dbReference type="EMBL" id="VAHF01000002">
    <property type="protein sequence ID" value="TXG69352.1"/>
    <property type="molecule type" value="Genomic_DNA"/>
</dbReference>
<dbReference type="PANTHER" id="PTHR31286:SF167">
    <property type="entry name" value="OS09G0268800 PROTEIN"/>
    <property type="match status" value="1"/>
</dbReference>
<evidence type="ECO:0000313" key="2">
    <source>
        <dbReference type="EMBL" id="TXG69352.1"/>
    </source>
</evidence>
<dbReference type="OrthoDB" id="1749353at2759"/>
<evidence type="ECO:0000259" key="1">
    <source>
        <dbReference type="Pfam" id="PF14111"/>
    </source>
</evidence>
<comment type="caution">
    <text evidence="2">The sequence shown here is derived from an EMBL/GenBank/DDBJ whole genome shotgun (WGS) entry which is preliminary data.</text>
</comment>
<gene>
    <name evidence="2" type="ORF">EZV62_004287</name>
</gene>
<dbReference type="Pfam" id="PF14111">
    <property type="entry name" value="DUF4283"/>
    <property type="match status" value="1"/>
</dbReference>
<name>A0A5C7IL55_9ROSI</name>
<proteinExistence type="predicted"/>
<protein>
    <recommendedName>
        <fullName evidence="1">DUF4283 domain-containing protein</fullName>
    </recommendedName>
</protein>
<evidence type="ECO:0000313" key="3">
    <source>
        <dbReference type="Proteomes" id="UP000323000"/>
    </source>
</evidence>
<dbReference type="PANTHER" id="PTHR31286">
    <property type="entry name" value="GLYCINE-RICH CELL WALL STRUCTURAL PROTEIN 1.8-LIKE"/>
    <property type="match status" value="1"/>
</dbReference>
<keyword evidence="3" id="KW-1185">Reference proteome</keyword>
<dbReference type="InterPro" id="IPR040256">
    <property type="entry name" value="At4g02000-like"/>
</dbReference>
<feature type="domain" description="DUF4283" evidence="1">
    <location>
        <begin position="42"/>
        <end position="116"/>
    </location>
</feature>
<sequence>MGFGSHKMNSEEIARLCANMTLREKDDLVQSLQSELRTAGIQRMALSLVGKVLTNKMVNREAFMGLIGRIWRVEEGLEIELVKHNVFKFQFYSAIDRCRVLECGPWTFDGALIVLEEPSGKGVVDKMRFNYSEFWVQIHYVPLVCKTKEIGHFLGDLPSRQSNWSSTGRISSLLSSLF</sequence>
<accession>A0A5C7IL55</accession>
<organism evidence="2 3">
    <name type="scientific">Acer yangbiense</name>
    <dbReference type="NCBI Taxonomy" id="1000413"/>
    <lineage>
        <taxon>Eukaryota</taxon>
        <taxon>Viridiplantae</taxon>
        <taxon>Streptophyta</taxon>
        <taxon>Embryophyta</taxon>
        <taxon>Tracheophyta</taxon>
        <taxon>Spermatophyta</taxon>
        <taxon>Magnoliopsida</taxon>
        <taxon>eudicotyledons</taxon>
        <taxon>Gunneridae</taxon>
        <taxon>Pentapetalae</taxon>
        <taxon>rosids</taxon>
        <taxon>malvids</taxon>
        <taxon>Sapindales</taxon>
        <taxon>Sapindaceae</taxon>
        <taxon>Hippocastanoideae</taxon>
        <taxon>Acereae</taxon>
        <taxon>Acer</taxon>
    </lineage>
</organism>
<reference evidence="3" key="1">
    <citation type="journal article" date="2019" name="Gigascience">
        <title>De novo genome assembly of the endangered Acer yangbiense, a plant species with extremely small populations endemic to Yunnan Province, China.</title>
        <authorList>
            <person name="Yang J."/>
            <person name="Wariss H.M."/>
            <person name="Tao L."/>
            <person name="Zhang R."/>
            <person name="Yun Q."/>
            <person name="Hollingsworth P."/>
            <person name="Dao Z."/>
            <person name="Luo G."/>
            <person name="Guo H."/>
            <person name="Ma Y."/>
            <person name="Sun W."/>
        </authorList>
    </citation>
    <scope>NUCLEOTIDE SEQUENCE [LARGE SCALE GENOMIC DNA]</scope>
    <source>
        <strain evidence="3">cv. Malutang</strain>
    </source>
</reference>
<dbReference type="InterPro" id="IPR025558">
    <property type="entry name" value="DUF4283"/>
</dbReference>